<dbReference type="EMBL" id="JANIIK010000118">
    <property type="protein sequence ID" value="KAJ3585251.1"/>
    <property type="molecule type" value="Genomic_DNA"/>
</dbReference>
<dbReference type="GO" id="GO:0051308">
    <property type="term" value="P:male meiosis chromosome separation"/>
    <property type="evidence" value="ECO:0007669"/>
    <property type="project" value="TreeGrafter"/>
</dbReference>
<dbReference type="OrthoDB" id="6433824at2759"/>
<sequence>MDARKGRPSAAPGGPVGGWPSLFLRQPPRVLIVEALPPWWSQTGPHLGGNLARLRCCVEELRSLSELLLQAVLDSLQQFNQYTRHTSAGGQPRNNTSLEVTVVTSQPGRGVVRALEAGLRGVDLVALRRLLVLEIGTATAEAAGDWGRHSPPEDKSTGEEDPLRPRSQAFPNVIVFSASIPSEPLIAPPPRSMLVIVRVSTDD</sequence>
<dbReference type="InterPro" id="IPR033587">
    <property type="entry name" value="M1AP"/>
</dbReference>
<dbReference type="PANTHER" id="PTHR28642:SF1">
    <property type="entry name" value="MEIOSIS 1 ARREST PROTEIN"/>
    <property type="match status" value="1"/>
</dbReference>
<feature type="compositionally biased region" description="Basic and acidic residues" evidence="1">
    <location>
        <begin position="146"/>
        <end position="164"/>
    </location>
</feature>
<organism evidence="2 3">
    <name type="scientific">Muraenolepis orangiensis</name>
    <name type="common">Patagonian moray cod</name>
    <dbReference type="NCBI Taxonomy" id="630683"/>
    <lineage>
        <taxon>Eukaryota</taxon>
        <taxon>Metazoa</taxon>
        <taxon>Chordata</taxon>
        <taxon>Craniata</taxon>
        <taxon>Vertebrata</taxon>
        <taxon>Euteleostomi</taxon>
        <taxon>Actinopterygii</taxon>
        <taxon>Neopterygii</taxon>
        <taxon>Teleostei</taxon>
        <taxon>Neoteleostei</taxon>
        <taxon>Acanthomorphata</taxon>
        <taxon>Zeiogadaria</taxon>
        <taxon>Gadariae</taxon>
        <taxon>Gadiformes</taxon>
        <taxon>Muraenolepidoidei</taxon>
        <taxon>Muraenolepididae</taxon>
        <taxon>Muraenolepis</taxon>
    </lineage>
</organism>
<dbReference type="GO" id="GO:0007127">
    <property type="term" value="P:meiosis I"/>
    <property type="evidence" value="ECO:0007669"/>
    <property type="project" value="InterPro"/>
</dbReference>
<reference evidence="2" key="1">
    <citation type="submission" date="2022-07" db="EMBL/GenBank/DDBJ databases">
        <title>Chromosome-level genome of Muraenolepis orangiensis.</title>
        <authorList>
            <person name="Kim J."/>
        </authorList>
    </citation>
    <scope>NUCLEOTIDE SEQUENCE</scope>
    <source>
        <strain evidence="2">KU_S4_2022</strain>
        <tissue evidence="2">Muscle</tissue>
    </source>
</reference>
<dbReference type="AlphaFoldDB" id="A0A9Q0I6E1"/>
<gene>
    <name evidence="2" type="ORF">NHX12_013972</name>
</gene>
<dbReference type="PANTHER" id="PTHR28642">
    <property type="entry name" value="MEIOSIS 1 ARREST PROTEIN"/>
    <property type="match status" value="1"/>
</dbReference>
<keyword evidence="3" id="KW-1185">Reference proteome</keyword>
<evidence type="ECO:0000256" key="1">
    <source>
        <dbReference type="SAM" id="MobiDB-lite"/>
    </source>
</evidence>
<accession>A0A9Q0I6E1</accession>
<feature type="region of interest" description="Disordered" evidence="1">
    <location>
        <begin position="143"/>
        <end position="167"/>
    </location>
</feature>
<evidence type="ECO:0000313" key="2">
    <source>
        <dbReference type="EMBL" id="KAJ3585251.1"/>
    </source>
</evidence>
<comment type="caution">
    <text evidence="2">The sequence shown here is derived from an EMBL/GenBank/DDBJ whole genome shotgun (WGS) entry which is preliminary data.</text>
</comment>
<dbReference type="Proteomes" id="UP001148018">
    <property type="component" value="Unassembled WGS sequence"/>
</dbReference>
<dbReference type="GO" id="GO:0007283">
    <property type="term" value="P:spermatogenesis"/>
    <property type="evidence" value="ECO:0007669"/>
    <property type="project" value="InterPro"/>
</dbReference>
<name>A0A9Q0I6E1_9TELE</name>
<protein>
    <submittedName>
        <fullName evidence="2">Uncharacterized protein</fullName>
    </submittedName>
</protein>
<evidence type="ECO:0000313" key="3">
    <source>
        <dbReference type="Proteomes" id="UP001148018"/>
    </source>
</evidence>
<proteinExistence type="predicted"/>